<sequence>MARESVLMMDGCGADFCINLLLTLLFFIPGLIHAFFVICRDERPQMHHTTVIVA</sequence>
<comment type="caution">
    <text evidence="7">The sequence shown here is derived from an EMBL/GenBank/DDBJ whole genome shotgun (WGS) entry which is preliminary data.</text>
</comment>
<reference evidence="7 8" key="2">
    <citation type="journal article" date="2022" name="Mol. Biol. Evol.">
        <title>Comparative Genomics Reveals Insights into the Divergent Evolution of Astigmatic Mites and Household Pest Adaptations.</title>
        <authorList>
            <person name="Xiong Q."/>
            <person name="Wan A.T."/>
            <person name="Liu X."/>
            <person name="Fung C.S."/>
            <person name="Xiao X."/>
            <person name="Malainual N."/>
            <person name="Hou J."/>
            <person name="Wang L."/>
            <person name="Wang M."/>
            <person name="Yang K.Y."/>
            <person name="Cui Y."/>
            <person name="Leung E.L."/>
            <person name="Nong W."/>
            <person name="Shin S.K."/>
            <person name="Au S.W."/>
            <person name="Jeong K.Y."/>
            <person name="Chew F.T."/>
            <person name="Hui J.H."/>
            <person name="Leung T.F."/>
            <person name="Tungtrongchitr A."/>
            <person name="Zhong N."/>
            <person name="Liu Z."/>
            <person name="Tsui S.K."/>
        </authorList>
    </citation>
    <scope>NUCLEOTIDE SEQUENCE [LARGE SCALE GENOMIC DNA]</scope>
    <source>
        <strain evidence="7">Derp</strain>
    </source>
</reference>
<evidence type="ECO:0000256" key="6">
    <source>
        <dbReference type="SAM" id="Phobius"/>
    </source>
</evidence>
<organism evidence="7 8">
    <name type="scientific">Dermatophagoides pteronyssinus</name>
    <name type="common">European house dust mite</name>
    <dbReference type="NCBI Taxonomy" id="6956"/>
    <lineage>
        <taxon>Eukaryota</taxon>
        <taxon>Metazoa</taxon>
        <taxon>Ecdysozoa</taxon>
        <taxon>Arthropoda</taxon>
        <taxon>Chelicerata</taxon>
        <taxon>Arachnida</taxon>
        <taxon>Acari</taxon>
        <taxon>Acariformes</taxon>
        <taxon>Sarcoptiformes</taxon>
        <taxon>Astigmata</taxon>
        <taxon>Psoroptidia</taxon>
        <taxon>Analgoidea</taxon>
        <taxon>Pyroglyphidae</taxon>
        <taxon>Dermatophagoidinae</taxon>
        <taxon>Dermatophagoides</taxon>
    </lineage>
</organism>
<dbReference type="Pfam" id="PF01679">
    <property type="entry name" value="Pmp3"/>
    <property type="match status" value="1"/>
</dbReference>
<reference evidence="7 8" key="1">
    <citation type="journal article" date="2018" name="J. Allergy Clin. Immunol.">
        <title>High-quality assembly of Dermatophagoides pteronyssinus genome and transcriptome reveals a wide range of novel allergens.</title>
        <authorList>
            <person name="Liu X.Y."/>
            <person name="Yang K.Y."/>
            <person name="Wang M.Q."/>
            <person name="Kwok J.S."/>
            <person name="Zeng X."/>
            <person name="Yang Z."/>
            <person name="Xiao X.J."/>
            <person name="Lau C.P."/>
            <person name="Li Y."/>
            <person name="Huang Z.M."/>
            <person name="Ba J.G."/>
            <person name="Yim A.K."/>
            <person name="Ouyang C.Y."/>
            <person name="Ngai S.M."/>
            <person name="Chan T.F."/>
            <person name="Leung E.L."/>
            <person name="Liu L."/>
            <person name="Liu Z.G."/>
            <person name="Tsui S.K."/>
        </authorList>
    </citation>
    <scope>NUCLEOTIDE SEQUENCE [LARGE SCALE GENOMIC DNA]</scope>
    <source>
        <strain evidence="7">Derp</strain>
    </source>
</reference>
<comment type="subcellular location">
    <subcellularLocation>
        <location evidence="1">Membrane</location>
    </subcellularLocation>
</comment>
<accession>A0ABQ8JL74</accession>
<dbReference type="EMBL" id="NJHN03000032">
    <property type="protein sequence ID" value="KAH9423369.1"/>
    <property type="molecule type" value="Genomic_DNA"/>
</dbReference>
<evidence type="ECO:0000256" key="3">
    <source>
        <dbReference type="ARBA" id="ARBA00022692"/>
    </source>
</evidence>
<evidence type="ECO:0000256" key="5">
    <source>
        <dbReference type="ARBA" id="ARBA00023136"/>
    </source>
</evidence>
<keyword evidence="5 6" id="KW-0472">Membrane</keyword>
<dbReference type="PANTHER" id="PTHR21659">
    <property type="entry name" value="HYDROPHOBIC PROTEIN RCI2 LOW TEMPERATURE AND SALT RESPONSIVE PROTEIN LTI6 -RELATED"/>
    <property type="match status" value="1"/>
</dbReference>
<evidence type="ECO:0000256" key="1">
    <source>
        <dbReference type="ARBA" id="ARBA00004370"/>
    </source>
</evidence>
<evidence type="ECO:0000313" key="7">
    <source>
        <dbReference type="EMBL" id="KAH9423369.1"/>
    </source>
</evidence>
<evidence type="ECO:0000313" key="8">
    <source>
        <dbReference type="Proteomes" id="UP000887458"/>
    </source>
</evidence>
<dbReference type="InterPro" id="IPR000612">
    <property type="entry name" value="PMP3"/>
</dbReference>
<evidence type="ECO:0000256" key="2">
    <source>
        <dbReference type="ARBA" id="ARBA00009530"/>
    </source>
</evidence>
<comment type="similarity">
    <text evidence="2">Belongs to the UPF0057 (PMP3) family.</text>
</comment>
<feature type="transmembrane region" description="Helical" evidence="6">
    <location>
        <begin position="20"/>
        <end position="39"/>
    </location>
</feature>
<keyword evidence="8" id="KW-1185">Reference proteome</keyword>
<protein>
    <recommendedName>
        <fullName evidence="9">Plasma membrane proteolipid 3-like</fullName>
    </recommendedName>
</protein>
<dbReference type="PANTHER" id="PTHR21659:SF112">
    <property type="entry name" value="PROTEIN SNA2-RELATED"/>
    <property type="match status" value="1"/>
</dbReference>
<evidence type="ECO:0000256" key="4">
    <source>
        <dbReference type="ARBA" id="ARBA00022989"/>
    </source>
</evidence>
<evidence type="ECO:0008006" key="9">
    <source>
        <dbReference type="Google" id="ProtNLM"/>
    </source>
</evidence>
<proteinExistence type="inferred from homology"/>
<name>A0ABQ8JL74_DERPT</name>
<keyword evidence="3 6" id="KW-0812">Transmembrane</keyword>
<dbReference type="Proteomes" id="UP000887458">
    <property type="component" value="Unassembled WGS sequence"/>
</dbReference>
<keyword evidence="4 6" id="KW-1133">Transmembrane helix</keyword>
<gene>
    <name evidence="7" type="ORF">DERP_003648</name>
</gene>